<evidence type="ECO:0000256" key="1">
    <source>
        <dbReference type="ARBA" id="ARBA00022428"/>
    </source>
</evidence>
<dbReference type="Pfam" id="PF02775">
    <property type="entry name" value="TPP_enzyme_C"/>
    <property type="match status" value="1"/>
</dbReference>
<comment type="caution">
    <text evidence="12">The sequence shown here is derived from an EMBL/GenBank/DDBJ whole genome shotgun (WGS) entry which is preliminary data.</text>
</comment>
<dbReference type="SUPFAM" id="SSF52518">
    <property type="entry name" value="Thiamin diphosphate-binding fold (THDP-binding)"/>
    <property type="match status" value="2"/>
</dbReference>
<dbReference type="GO" id="GO:0030145">
    <property type="term" value="F:manganese ion binding"/>
    <property type="evidence" value="ECO:0007669"/>
    <property type="project" value="UniProtKB-UniRule"/>
</dbReference>
<dbReference type="EC" id="2.2.1.9" evidence="7"/>
<comment type="similarity">
    <text evidence="7">Belongs to the TPP enzyme family. MenD subfamily.</text>
</comment>
<evidence type="ECO:0000259" key="11">
    <source>
        <dbReference type="Pfam" id="PF16582"/>
    </source>
</evidence>
<dbReference type="InterPro" id="IPR029035">
    <property type="entry name" value="DHS-like_NAD/FAD-binding_dom"/>
</dbReference>
<dbReference type="CDD" id="cd02009">
    <property type="entry name" value="TPP_SHCHC_synthase"/>
    <property type="match status" value="1"/>
</dbReference>
<accession>A0A1Y3PFL7</accession>
<evidence type="ECO:0000313" key="13">
    <source>
        <dbReference type="Proteomes" id="UP000196475"/>
    </source>
</evidence>
<evidence type="ECO:0000256" key="6">
    <source>
        <dbReference type="ARBA" id="ARBA00023211"/>
    </source>
</evidence>
<keyword evidence="4 7" id="KW-0460">Magnesium</keyword>
<comment type="catalytic activity">
    <reaction evidence="7">
        <text>isochorismate + 2-oxoglutarate + H(+) = 5-enolpyruvoyl-6-hydroxy-2-succinyl-cyclohex-3-ene-1-carboxylate + CO2</text>
        <dbReference type="Rhea" id="RHEA:25593"/>
        <dbReference type="ChEBI" id="CHEBI:15378"/>
        <dbReference type="ChEBI" id="CHEBI:16526"/>
        <dbReference type="ChEBI" id="CHEBI:16810"/>
        <dbReference type="ChEBI" id="CHEBI:29780"/>
        <dbReference type="ChEBI" id="CHEBI:58818"/>
        <dbReference type="EC" id="2.2.1.9"/>
    </reaction>
</comment>
<dbReference type="EMBL" id="LZRT01000094">
    <property type="protein sequence ID" value="OUM86141.1"/>
    <property type="molecule type" value="Genomic_DNA"/>
</dbReference>
<dbReference type="Gene3D" id="3.40.50.970">
    <property type="match status" value="2"/>
</dbReference>
<protein>
    <recommendedName>
        <fullName evidence="7">2-succinyl-5-enolpyruvyl-6-hydroxy-3-cyclohexene-1-carboxylate synthase</fullName>
        <shortName evidence="7">SEPHCHC synthase</shortName>
        <ecNumber evidence="7">2.2.1.9</ecNumber>
    </recommendedName>
    <alternativeName>
        <fullName evidence="7">Menaquinone biosynthesis protein MenD</fullName>
    </alternativeName>
</protein>
<sequence>MNRSQAMYVYLNAFIEELSRNGVRHVVYCPGSRSTPLAMRLAEHPRIRCWLHLDERSAAFFALGMAKRLREPVALLCTSGTAAVNFAPAVVEAHYARVPLVVLTADRPPELRDAGAPQTIDQVHLYGRHVRWFMEMALPETSPELLRYVRTVAAKAVALAQGSFPGPVHLNFPFREPLVPEPPPEMASGEQDPWSGGRMPQGDCGEECRDGRRLGNPADGWHDGKLRSGGEAPYVAVRSGRLVLDDETIKRLAGWLSGTERGVIVCGPQTDPAFARAVGKLAERLQYPLLADPLSQVRCGRHPLSAVVEMYDALLRVTAFAEKAKPEVVLRFGALPVSKPLLQYLSRHADARQIVVDGHAMWHDPVFSAAEVLQADPAWVCERLCVQLDEAAQKQNRGESAPEGRKSSGEWLSWWQKANRLARRTVERTMSDADTVAGDADTGLFEGRLFPELAGLLPEGCLLYVGNSMPVRDLDSFFPTLQKELFFLANRGANGIDGVVSSALGASAAGEEPVILVIGDLSFYHDLNGLLAAKLHRLNLTVILVNNDGGGIFSFLPQAEHPEHFEALFGTPHGLSFEPAVKMYGGCYRRVDDWEQFSQAVRTSLAKGGLSVIEVPSRRDANLNAHRQIWREVAQALEASL</sequence>
<gene>
    <name evidence="7" type="primary">menD</name>
    <name evidence="12" type="ORF">BAA01_02095</name>
</gene>
<feature type="domain" description="Thiamine pyrophosphate enzyme TPP-binding" evidence="9">
    <location>
        <begin position="499"/>
        <end position="615"/>
    </location>
</feature>
<dbReference type="GO" id="GO:0070204">
    <property type="term" value="F:2-succinyl-5-enolpyruvyl-6-hydroxy-3-cyclohexene-1-carboxylic-acid synthase activity"/>
    <property type="evidence" value="ECO:0007669"/>
    <property type="project" value="UniProtKB-UniRule"/>
</dbReference>
<dbReference type="InterPro" id="IPR011766">
    <property type="entry name" value="TPP_enzyme_TPP-bd"/>
</dbReference>
<dbReference type="CDD" id="cd07037">
    <property type="entry name" value="TPP_PYR_MenD"/>
    <property type="match status" value="1"/>
</dbReference>
<dbReference type="UniPathway" id="UPA01057">
    <property type="reaction ID" value="UER00164"/>
</dbReference>
<keyword evidence="1 7" id="KW-0474">Menaquinone biosynthesis</keyword>
<feature type="domain" description="Menaquinone biosynthesis protein MenD middle" evidence="11">
    <location>
        <begin position="259"/>
        <end position="383"/>
    </location>
</feature>
<comment type="subunit">
    <text evidence="7">Homodimer.</text>
</comment>
<dbReference type="InterPro" id="IPR029061">
    <property type="entry name" value="THDP-binding"/>
</dbReference>
<dbReference type="PANTHER" id="PTHR42916">
    <property type="entry name" value="2-SUCCINYL-5-ENOLPYRUVYL-6-HYDROXY-3-CYCLOHEXENE-1-CARBOXYLATE SYNTHASE"/>
    <property type="match status" value="1"/>
</dbReference>
<evidence type="ECO:0000259" key="9">
    <source>
        <dbReference type="Pfam" id="PF02775"/>
    </source>
</evidence>
<dbReference type="InterPro" id="IPR012001">
    <property type="entry name" value="Thiamin_PyroP_enz_TPP-bd_dom"/>
</dbReference>
<dbReference type="PANTHER" id="PTHR42916:SF1">
    <property type="entry name" value="PROTEIN PHYLLO, CHLOROPLASTIC"/>
    <property type="match status" value="1"/>
</dbReference>
<organism evidence="12 13">
    <name type="scientific">Bacillus thermozeamaize</name>
    <dbReference type="NCBI Taxonomy" id="230954"/>
    <lineage>
        <taxon>Bacteria</taxon>
        <taxon>Bacillati</taxon>
        <taxon>Bacillota</taxon>
        <taxon>Bacilli</taxon>
        <taxon>Bacillales</taxon>
        <taxon>Bacillaceae</taxon>
        <taxon>Bacillus</taxon>
    </lineage>
</organism>
<comment type="pathway">
    <text evidence="7">Quinol/quinone metabolism; menaquinone biosynthesis.</text>
</comment>
<evidence type="ECO:0000259" key="10">
    <source>
        <dbReference type="Pfam" id="PF02776"/>
    </source>
</evidence>
<feature type="region of interest" description="Disordered" evidence="8">
    <location>
        <begin position="182"/>
        <end position="204"/>
    </location>
</feature>
<comment type="cofactor">
    <cofactor evidence="7">
        <name>Mg(2+)</name>
        <dbReference type="ChEBI" id="CHEBI:18420"/>
    </cofactor>
    <cofactor evidence="7">
        <name>Mn(2+)</name>
        <dbReference type="ChEBI" id="CHEBI:29035"/>
    </cofactor>
</comment>
<dbReference type="GO" id="GO:0030976">
    <property type="term" value="F:thiamine pyrophosphate binding"/>
    <property type="evidence" value="ECO:0007669"/>
    <property type="project" value="UniProtKB-UniRule"/>
</dbReference>
<evidence type="ECO:0000256" key="3">
    <source>
        <dbReference type="ARBA" id="ARBA00022723"/>
    </source>
</evidence>
<evidence type="ECO:0000256" key="2">
    <source>
        <dbReference type="ARBA" id="ARBA00022679"/>
    </source>
</evidence>
<dbReference type="Pfam" id="PF02776">
    <property type="entry name" value="TPP_enzyme_N"/>
    <property type="match status" value="1"/>
</dbReference>
<dbReference type="Gene3D" id="3.40.50.1220">
    <property type="entry name" value="TPP-binding domain"/>
    <property type="match status" value="1"/>
</dbReference>
<name>A0A1Y3PFL7_9BACI</name>
<keyword evidence="2 7" id="KW-0808">Transferase</keyword>
<keyword evidence="5 7" id="KW-0786">Thiamine pyrophosphate</keyword>
<feature type="domain" description="Thiamine pyrophosphate enzyme N-terminal TPP-binding" evidence="10">
    <location>
        <begin position="12"/>
        <end position="125"/>
    </location>
</feature>
<dbReference type="UniPathway" id="UPA00079"/>
<dbReference type="NCBIfam" id="TIGR00173">
    <property type="entry name" value="menD"/>
    <property type="match status" value="1"/>
</dbReference>
<comment type="function">
    <text evidence="7">Catalyzes the thiamine diphosphate-dependent decarboxylation of 2-oxoglutarate and the subsequent addition of the resulting succinic semialdehyde-thiamine pyrophosphate anion to isochorismate to yield 2-succinyl-5-enolpyruvyl-6-hydroxy-3-cyclohexene-1-carboxylate (SEPHCHC).</text>
</comment>
<evidence type="ECO:0000256" key="8">
    <source>
        <dbReference type="SAM" id="MobiDB-lite"/>
    </source>
</evidence>
<reference evidence="13" key="1">
    <citation type="submission" date="2016-06" db="EMBL/GenBank/DDBJ databases">
        <authorList>
            <person name="Nascimento L."/>
            <person name="Pereira R.V."/>
            <person name="Martins L.F."/>
            <person name="Quaggio R.B."/>
            <person name="Silva A.M."/>
            <person name="Setubal J.C."/>
        </authorList>
    </citation>
    <scope>NUCLEOTIDE SEQUENCE [LARGE SCALE GENOMIC DNA]</scope>
</reference>
<dbReference type="AlphaFoldDB" id="A0A1Y3PFL7"/>
<evidence type="ECO:0000256" key="4">
    <source>
        <dbReference type="ARBA" id="ARBA00022842"/>
    </source>
</evidence>
<evidence type="ECO:0000313" key="12">
    <source>
        <dbReference type="EMBL" id="OUM86141.1"/>
    </source>
</evidence>
<evidence type="ECO:0000256" key="5">
    <source>
        <dbReference type="ARBA" id="ARBA00023052"/>
    </source>
</evidence>
<keyword evidence="3 7" id="KW-0479">Metal-binding</keyword>
<keyword evidence="6 7" id="KW-0464">Manganese</keyword>
<dbReference type="HAMAP" id="MF_01659">
    <property type="entry name" value="MenD"/>
    <property type="match status" value="1"/>
</dbReference>
<comment type="cofactor">
    <cofactor evidence="7">
        <name>thiamine diphosphate</name>
        <dbReference type="ChEBI" id="CHEBI:58937"/>
    </cofactor>
    <text evidence="7">Binds 1 thiamine pyrophosphate per subunit.</text>
</comment>
<dbReference type="GO" id="GO:0009234">
    <property type="term" value="P:menaquinone biosynthetic process"/>
    <property type="evidence" value="ECO:0007669"/>
    <property type="project" value="UniProtKB-UniRule"/>
</dbReference>
<dbReference type="GO" id="GO:0000287">
    <property type="term" value="F:magnesium ion binding"/>
    <property type="evidence" value="ECO:0007669"/>
    <property type="project" value="UniProtKB-UniRule"/>
</dbReference>
<dbReference type="Pfam" id="PF16582">
    <property type="entry name" value="TPP_enzyme_M_2"/>
    <property type="match status" value="1"/>
</dbReference>
<dbReference type="InterPro" id="IPR004433">
    <property type="entry name" value="MenaQ_synth_MenD"/>
</dbReference>
<evidence type="ECO:0000256" key="7">
    <source>
        <dbReference type="HAMAP-Rule" id="MF_01659"/>
    </source>
</evidence>
<comment type="pathway">
    <text evidence="7">Quinol/quinone metabolism; 1,4-dihydroxy-2-naphthoate biosynthesis; 1,4-dihydroxy-2-naphthoate from chorismate: step 2/7.</text>
</comment>
<dbReference type="Proteomes" id="UP000196475">
    <property type="component" value="Unassembled WGS sequence"/>
</dbReference>
<dbReference type="SUPFAM" id="SSF52467">
    <property type="entry name" value="DHS-like NAD/FAD-binding domain"/>
    <property type="match status" value="1"/>
</dbReference>
<proteinExistence type="inferred from homology"/>
<dbReference type="InterPro" id="IPR032264">
    <property type="entry name" value="MenD_middle"/>
</dbReference>